<evidence type="ECO:0000313" key="1">
    <source>
        <dbReference type="EMBL" id="MCY6372198.1"/>
    </source>
</evidence>
<keyword evidence="2" id="KW-1185">Reference proteome</keyword>
<name>A0ABT4CTF1_9CLOT</name>
<evidence type="ECO:0000313" key="2">
    <source>
        <dbReference type="Proteomes" id="UP001079657"/>
    </source>
</evidence>
<accession>A0ABT4CTF1</accession>
<reference evidence="1" key="1">
    <citation type="submission" date="2022-12" db="EMBL/GenBank/DDBJ databases">
        <authorList>
            <person name="Wang J."/>
        </authorList>
    </citation>
    <scope>NUCLEOTIDE SEQUENCE</scope>
    <source>
        <strain evidence="1">HY-42-06</strain>
    </source>
</reference>
<gene>
    <name evidence="1" type="ORF">OXH55_16325</name>
</gene>
<organism evidence="1 2">
    <name type="scientific">Clostridium ganghwense</name>
    <dbReference type="NCBI Taxonomy" id="312089"/>
    <lineage>
        <taxon>Bacteria</taxon>
        <taxon>Bacillati</taxon>
        <taxon>Bacillota</taxon>
        <taxon>Clostridia</taxon>
        <taxon>Eubacteriales</taxon>
        <taxon>Clostridiaceae</taxon>
        <taxon>Clostridium</taxon>
    </lineage>
</organism>
<dbReference type="Proteomes" id="UP001079657">
    <property type="component" value="Unassembled WGS sequence"/>
</dbReference>
<dbReference type="EMBL" id="JAPQES010000006">
    <property type="protein sequence ID" value="MCY6372198.1"/>
    <property type="molecule type" value="Genomic_DNA"/>
</dbReference>
<protein>
    <submittedName>
        <fullName evidence="1">SdpI family protein</fullName>
    </submittedName>
</protein>
<proteinExistence type="predicted"/>
<dbReference type="Pfam" id="PF13630">
    <property type="entry name" value="SdpI"/>
    <property type="match status" value="1"/>
</dbReference>
<comment type="caution">
    <text evidence="1">The sequence shown here is derived from an EMBL/GenBank/DDBJ whole genome shotgun (WGS) entry which is preliminary data.</text>
</comment>
<sequence length="41" mass="4865">MKKPPKEINSTFGYRTTMSSKNKDTWNFAHRYAGIVWFILV</sequence>
<dbReference type="InterPro" id="IPR025962">
    <property type="entry name" value="SdpI/YhfL"/>
</dbReference>